<dbReference type="GO" id="GO:0012505">
    <property type="term" value="C:endomembrane system"/>
    <property type="evidence" value="ECO:0007669"/>
    <property type="project" value="TreeGrafter"/>
</dbReference>
<feature type="domain" description="Cytochrome b5 heme-binding" evidence="4">
    <location>
        <begin position="234"/>
        <end position="294"/>
    </location>
</feature>
<dbReference type="InterPro" id="IPR050577">
    <property type="entry name" value="MAPR/NEUFC/NENF-like"/>
</dbReference>
<evidence type="ECO:0000313" key="5">
    <source>
        <dbReference type="EMBL" id="CBJ30830.1"/>
    </source>
</evidence>
<dbReference type="OrthoDB" id="547796at2759"/>
<keyword evidence="3" id="KW-0472">Membrane</keyword>
<feature type="compositionally biased region" description="Basic and acidic residues" evidence="2">
    <location>
        <begin position="172"/>
        <end position="185"/>
    </location>
</feature>
<dbReference type="SMART" id="SM01117">
    <property type="entry name" value="Cyt-b5"/>
    <property type="match status" value="3"/>
</dbReference>
<dbReference type="PANTHER" id="PTHR10281">
    <property type="entry name" value="MEMBRANE-ASSOCIATED PROGESTERONE RECEPTOR COMPONENT-RELATED"/>
    <property type="match status" value="1"/>
</dbReference>
<dbReference type="Gene3D" id="3.10.120.10">
    <property type="entry name" value="Cytochrome b5-like heme/steroid binding domain"/>
    <property type="match status" value="3"/>
</dbReference>
<dbReference type="STRING" id="2880.D7FRN9"/>
<dbReference type="GO" id="GO:0016020">
    <property type="term" value="C:membrane"/>
    <property type="evidence" value="ECO:0007669"/>
    <property type="project" value="TreeGrafter"/>
</dbReference>
<gene>
    <name evidence="5" type="ORF">Esi_0217_0002</name>
</gene>
<dbReference type="AlphaFoldDB" id="D7FRN9"/>
<dbReference type="InterPro" id="IPR036400">
    <property type="entry name" value="Cyt_B5-like_heme/steroid_sf"/>
</dbReference>
<evidence type="ECO:0000259" key="4">
    <source>
        <dbReference type="SMART" id="SM01117"/>
    </source>
</evidence>
<evidence type="ECO:0000256" key="3">
    <source>
        <dbReference type="SAM" id="Phobius"/>
    </source>
</evidence>
<proteinExistence type="inferred from homology"/>
<evidence type="ECO:0000313" key="6">
    <source>
        <dbReference type="Proteomes" id="UP000002630"/>
    </source>
</evidence>
<feature type="region of interest" description="Disordered" evidence="2">
    <location>
        <begin position="1"/>
        <end position="26"/>
    </location>
</feature>
<evidence type="ECO:0000256" key="2">
    <source>
        <dbReference type="SAM" id="MobiDB-lite"/>
    </source>
</evidence>
<feature type="compositionally biased region" description="Polar residues" evidence="2">
    <location>
        <begin position="1"/>
        <end position="11"/>
    </location>
</feature>
<feature type="compositionally biased region" description="Low complexity" evidence="2">
    <location>
        <begin position="497"/>
        <end position="526"/>
    </location>
</feature>
<dbReference type="InParanoid" id="D7FRN9"/>
<protein>
    <recommendedName>
        <fullName evidence="4">Cytochrome b5 heme-binding domain-containing protein</fullName>
    </recommendedName>
</protein>
<dbReference type="SUPFAM" id="SSF55856">
    <property type="entry name" value="Cytochrome b5-like heme/steroid binding domain"/>
    <property type="match status" value="3"/>
</dbReference>
<dbReference type="InterPro" id="IPR001199">
    <property type="entry name" value="Cyt_B5-like_heme/steroid-bd"/>
</dbReference>
<dbReference type="Pfam" id="PF00173">
    <property type="entry name" value="Cyt-b5"/>
    <property type="match status" value="1"/>
</dbReference>
<dbReference type="PANTHER" id="PTHR10281:SF76">
    <property type="entry name" value="CALCUTTA CUP-RELATED"/>
    <property type="match status" value="1"/>
</dbReference>
<keyword evidence="3" id="KW-1133">Transmembrane helix</keyword>
<keyword evidence="3" id="KW-0812">Transmembrane</keyword>
<feature type="region of interest" description="Disordered" evidence="2">
    <location>
        <begin position="172"/>
        <end position="224"/>
    </location>
</feature>
<feature type="domain" description="Cytochrome b5 heme-binding" evidence="4">
    <location>
        <begin position="548"/>
        <end position="656"/>
    </location>
</feature>
<feature type="domain" description="Cytochrome b5 heme-binding" evidence="4">
    <location>
        <begin position="53"/>
        <end position="152"/>
    </location>
</feature>
<organism evidence="5 6">
    <name type="scientific">Ectocarpus siliculosus</name>
    <name type="common">Brown alga</name>
    <name type="synonym">Conferva siliculosa</name>
    <dbReference type="NCBI Taxonomy" id="2880"/>
    <lineage>
        <taxon>Eukaryota</taxon>
        <taxon>Sar</taxon>
        <taxon>Stramenopiles</taxon>
        <taxon>Ochrophyta</taxon>
        <taxon>PX clade</taxon>
        <taxon>Phaeophyceae</taxon>
        <taxon>Ectocarpales</taxon>
        <taxon>Ectocarpaceae</taxon>
        <taxon>Ectocarpus</taxon>
    </lineage>
</organism>
<keyword evidence="6" id="KW-1185">Reference proteome</keyword>
<reference evidence="5 6" key="1">
    <citation type="journal article" date="2010" name="Nature">
        <title>The Ectocarpus genome and the independent evolution of multicellularity in brown algae.</title>
        <authorList>
            <person name="Cock J.M."/>
            <person name="Sterck L."/>
            <person name="Rouze P."/>
            <person name="Scornet D."/>
            <person name="Allen A.E."/>
            <person name="Amoutzias G."/>
            <person name="Anthouard V."/>
            <person name="Artiguenave F."/>
            <person name="Aury J.M."/>
            <person name="Badger J.H."/>
            <person name="Beszteri B."/>
            <person name="Billiau K."/>
            <person name="Bonnet E."/>
            <person name="Bothwell J.H."/>
            <person name="Bowler C."/>
            <person name="Boyen C."/>
            <person name="Brownlee C."/>
            <person name="Carrano C.J."/>
            <person name="Charrier B."/>
            <person name="Cho G.Y."/>
            <person name="Coelho S.M."/>
            <person name="Collen J."/>
            <person name="Corre E."/>
            <person name="Da Silva C."/>
            <person name="Delage L."/>
            <person name="Delaroque N."/>
            <person name="Dittami S.M."/>
            <person name="Doulbeau S."/>
            <person name="Elias M."/>
            <person name="Farnham G."/>
            <person name="Gachon C.M."/>
            <person name="Gschloessl B."/>
            <person name="Heesch S."/>
            <person name="Jabbari K."/>
            <person name="Jubin C."/>
            <person name="Kawai H."/>
            <person name="Kimura K."/>
            <person name="Kloareg B."/>
            <person name="Kupper F.C."/>
            <person name="Lang D."/>
            <person name="Le Bail A."/>
            <person name="Leblanc C."/>
            <person name="Lerouge P."/>
            <person name="Lohr M."/>
            <person name="Lopez P.J."/>
            <person name="Martens C."/>
            <person name="Maumus F."/>
            <person name="Michel G."/>
            <person name="Miranda-Saavedra D."/>
            <person name="Morales J."/>
            <person name="Moreau H."/>
            <person name="Motomura T."/>
            <person name="Nagasato C."/>
            <person name="Napoli C.A."/>
            <person name="Nelson D.R."/>
            <person name="Nyvall-Collen P."/>
            <person name="Peters A.F."/>
            <person name="Pommier C."/>
            <person name="Potin P."/>
            <person name="Poulain J."/>
            <person name="Quesneville H."/>
            <person name="Read B."/>
            <person name="Rensing S.A."/>
            <person name="Ritter A."/>
            <person name="Rousvoal S."/>
            <person name="Samanta M."/>
            <person name="Samson G."/>
            <person name="Schroeder D.C."/>
            <person name="Segurens B."/>
            <person name="Strittmatter M."/>
            <person name="Tonon T."/>
            <person name="Tregear J.W."/>
            <person name="Valentin K."/>
            <person name="von Dassow P."/>
            <person name="Yamagishi T."/>
            <person name="Van de Peer Y."/>
            <person name="Wincker P."/>
        </authorList>
    </citation>
    <scope>NUCLEOTIDE SEQUENCE [LARGE SCALE GENOMIC DNA]</scope>
    <source>
        <strain evidence="6">Ec32 / CCAP1310/4</strain>
    </source>
</reference>
<dbReference type="Proteomes" id="UP000002630">
    <property type="component" value="Unassembled WGS sequence"/>
</dbReference>
<name>D7FRN9_ECTSI</name>
<feature type="region of interest" description="Disordered" evidence="2">
    <location>
        <begin position="482"/>
        <end position="538"/>
    </location>
</feature>
<sequence length="658" mass="69944">MPAECSVSSAEDTGGRSETALDGGDAEATKLVRRNFTVRQLNAFDGGCSAPRMRGGEARAVKQRPIYIALKGEVYDASAGRHLYGPGGEYSEFAGHDISRRVAHGASRSDRSSSTLLDDLSLEGLGRFEQMTLRGWEDTFRARGYPSLGRVVAPPPPRLFSRAELRAFDGRPADVAASEHGETERGAGAGGGEREVGGGEPGEQAAVLARQEEQPAESLPPEQEAKATANAVYFSNYAAQPIYMGVKDKVFDVSFGGSEFYLEGGPYECLAGRDASRVLAKMSMASEDIEGVLDYSCLTDREEKNLADWVEKLGEGGKGYLPRHPTDRPGVRCGISFWPQGGPEASLSTLDRCLGAQSHVAVEKHQARDMGEILRRVQVYRVSTPEEVAAVSAVGPAAAVPPASEPAELVTMRVVILLGGVAVGIGMFAIFWAWCYAEHRLWQLESAAAPPAGDGIDQPLLAAHEEQEECCSCPMDALEAQQQRSDEAARAASVGAPTDSTSSVPSVDSTSSLAPAPAAAAAASSSREGEEEEVTAAVQPIRPLLRDFTIAELNTFDGGESPLSRKPHPIFISLRGTVYDASNGRGIYGPSGELAAFPGHDVSRGVARGLVASKEDGKSDLDDLSLTGLNRIERMTLAGWEERFKACGYPVVGRVVLQ</sequence>
<feature type="transmembrane region" description="Helical" evidence="3">
    <location>
        <begin position="414"/>
        <end position="437"/>
    </location>
</feature>
<dbReference type="eggNOG" id="KOG1110">
    <property type="taxonomic scope" value="Eukaryota"/>
</dbReference>
<comment type="similarity">
    <text evidence="1">Belongs to the cytochrome b5 family. MAPR subfamily.</text>
</comment>
<dbReference type="EMBL" id="FN649760">
    <property type="protein sequence ID" value="CBJ30830.1"/>
    <property type="molecule type" value="Genomic_DNA"/>
</dbReference>
<accession>D7FRN9</accession>
<evidence type="ECO:0000256" key="1">
    <source>
        <dbReference type="ARBA" id="ARBA00038357"/>
    </source>
</evidence>